<comment type="similarity">
    <text evidence="2">Belongs to the major facilitator superfamily. Monocarboxylate porter (TC 2.A.1.13) family.</text>
</comment>
<sequence length="452" mass="48491">MSLSLTSSDPIRENLPDGGYGWICVIAVFLINAHTWGFNSCYTVFLSYYLSEDLYPNASPLLYALVGGLSISCGLLVAPLTTLLSNVSGTRLVLNLGVFFQAITFIGVSFATQSWHLILSQGICFGIGMGFLFIGSVGIIPQWFDRRRGLAMGITASGSGIGGLIYSLAVGAMIPRLGLPWTFRLLDIVSFVVNAIAGNLIRDHNQAITGASTGASRPTIVIFHRPLFHQSPYLLFIAWGIFSMLGYVTLLFSISDYALSIGLTSHQASIVSALLNLGQGLGRTFIGFSSDRFGRLNIAALFTLFCGVCCLVIWVFATSMGVLCFFVLLAGSIAGTYFATVSPVLAEIVGLPDLLSGLSANWLFLVAPTLVAEPIALVMRNERSADLEYLPVEIFAGCMYIGGAMCLWVVRASKVCQLSQGEGEGEKARGWLDHLKQGARGFVQGAVAIRKV</sequence>
<protein>
    <submittedName>
        <fullName evidence="4">MFS transporter</fullName>
    </submittedName>
</protein>
<evidence type="ECO:0000256" key="2">
    <source>
        <dbReference type="ARBA" id="ARBA00006727"/>
    </source>
</evidence>
<accession>A0A317WQ59</accession>
<evidence type="ECO:0000313" key="5">
    <source>
        <dbReference type="Proteomes" id="UP000246702"/>
    </source>
</evidence>
<keyword evidence="3" id="KW-0812">Transmembrane</keyword>
<dbReference type="Pfam" id="PF07690">
    <property type="entry name" value="MFS_1"/>
    <property type="match status" value="1"/>
</dbReference>
<evidence type="ECO:0000256" key="1">
    <source>
        <dbReference type="ARBA" id="ARBA00004141"/>
    </source>
</evidence>
<keyword evidence="3" id="KW-1133">Transmembrane helix</keyword>
<comment type="subcellular location">
    <subcellularLocation>
        <location evidence="1">Membrane</location>
        <topology evidence="1">Multi-pass membrane protein</topology>
    </subcellularLocation>
</comment>
<dbReference type="SUPFAM" id="SSF103473">
    <property type="entry name" value="MFS general substrate transporter"/>
    <property type="match status" value="1"/>
</dbReference>
<keyword evidence="5" id="KW-1185">Reference proteome</keyword>
<dbReference type="OrthoDB" id="6499973at2759"/>
<dbReference type="Gene3D" id="1.20.1250.20">
    <property type="entry name" value="MFS general substrate transporter like domains"/>
    <property type="match status" value="2"/>
</dbReference>
<dbReference type="PANTHER" id="PTHR11360:SF315">
    <property type="entry name" value="TRANSPORTER MCH2-RELATED"/>
    <property type="match status" value="1"/>
</dbReference>
<dbReference type="AlphaFoldDB" id="A0A317WQ59"/>
<feature type="transmembrane region" description="Helical" evidence="3">
    <location>
        <begin position="389"/>
        <end position="410"/>
    </location>
</feature>
<dbReference type="RefSeq" id="XP_025467475.1">
    <property type="nucleotide sequence ID" value="XM_025611769.1"/>
</dbReference>
<feature type="transmembrane region" description="Helical" evidence="3">
    <location>
        <begin position="150"/>
        <end position="174"/>
    </location>
</feature>
<reference evidence="4 5" key="1">
    <citation type="submission" date="2016-12" db="EMBL/GenBank/DDBJ databases">
        <title>The genomes of Aspergillus section Nigri reveals drivers in fungal speciation.</title>
        <authorList>
            <consortium name="DOE Joint Genome Institute"/>
            <person name="Vesth T.C."/>
            <person name="Nybo J."/>
            <person name="Theobald S."/>
            <person name="Brandl J."/>
            <person name="Frisvad J.C."/>
            <person name="Nielsen K.F."/>
            <person name="Lyhne E.K."/>
            <person name="Kogle M.E."/>
            <person name="Kuo A."/>
            <person name="Riley R."/>
            <person name="Clum A."/>
            <person name="Nolan M."/>
            <person name="Lipzen A."/>
            <person name="Salamov A."/>
            <person name="Henrissat B."/>
            <person name="Wiebenga A."/>
            <person name="De Vries R.P."/>
            <person name="Grigoriev I.V."/>
            <person name="Mortensen U.H."/>
            <person name="Andersen M.R."/>
            <person name="Baker S.E."/>
        </authorList>
    </citation>
    <scope>NUCLEOTIDE SEQUENCE [LARGE SCALE GENOMIC DNA]</scope>
    <source>
        <strain evidence="4 5">CBS 115572</strain>
    </source>
</reference>
<feature type="transmembrane region" description="Helical" evidence="3">
    <location>
        <begin position="233"/>
        <end position="252"/>
    </location>
</feature>
<feature type="transmembrane region" description="Helical" evidence="3">
    <location>
        <begin position="92"/>
        <end position="111"/>
    </location>
</feature>
<dbReference type="GO" id="GO:0016020">
    <property type="term" value="C:membrane"/>
    <property type="evidence" value="ECO:0007669"/>
    <property type="project" value="UniProtKB-SubCell"/>
</dbReference>
<feature type="transmembrane region" description="Helical" evidence="3">
    <location>
        <begin position="61"/>
        <end position="80"/>
    </location>
</feature>
<gene>
    <name evidence="4" type="ORF">BO94DRAFT_535382</name>
</gene>
<dbReference type="InterPro" id="IPR050327">
    <property type="entry name" value="Proton-linked_MCT"/>
</dbReference>
<dbReference type="PANTHER" id="PTHR11360">
    <property type="entry name" value="MONOCARBOXYLATE TRANSPORTER"/>
    <property type="match status" value="1"/>
</dbReference>
<feature type="transmembrane region" description="Helical" evidence="3">
    <location>
        <begin position="323"/>
        <end position="346"/>
    </location>
</feature>
<dbReference type="Proteomes" id="UP000246702">
    <property type="component" value="Unassembled WGS sequence"/>
</dbReference>
<dbReference type="GeneID" id="37113912"/>
<keyword evidence="3" id="KW-0472">Membrane</keyword>
<feature type="transmembrane region" description="Helical" evidence="3">
    <location>
        <begin position="20"/>
        <end position="49"/>
    </location>
</feature>
<comment type="caution">
    <text evidence="4">The sequence shown here is derived from an EMBL/GenBank/DDBJ whole genome shotgun (WGS) entry which is preliminary data.</text>
</comment>
<feature type="transmembrane region" description="Helical" evidence="3">
    <location>
        <begin position="123"/>
        <end position="144"/>
    </location>
</feature>
<dbReference type="GO" id="GO:0022857">
    <property type="term" value="F:transmembrane transporter activity"/>
    <property type="evidence" value="ECO:0007669"/>
    <property type="project" value="InterPro"/>
</dbReference>
<feature type="transmembrane region" description="Helical" evidence="3">
    <location>
        <begin position="298"/>
        <end position="317"/>
    </location>
</feature>
<evidence type="ECO:0000256" key="3">
    <source>
        <dbReference type="SAM" id="Phobius"/>
    </source>
</evidence>
<dbReference type="InterPro" id="IPR011701">
    <property type="entry name" value="MFS"/>
</dbReference>
<feature type="transmembrane region" description="Helical" evidence="3">
    <location>
        <begin position="358"/>
        <end position="377"/>
    </location>
</feature>
<evidence type="ECO:0000313" key="4">
    <source>
        <dbReference type="EMBL" id="PWY87267.1"/>
    </source>
</evidence>
<name>A0A317WQ59_9EURO</name>
<proteinExistence type="inferred from homology"/>
<organism evidence="4 5">
    <name type="scientific">Aspergillus sclerotioniger CBS 115572</name>
    <dbReference type="NCBI Taxonomy" id="1450535"/>
    <lineage>
        <taxon>Eukaryota</taxon>
        <taxon>Fungi</taxon>
        <taxon>Dikarya</taxon>
        <taxon>Ascomycota</taxon>
        <taxon>Pezizomycotina</taxon>
        <taxon>Eurotiomycetes</taxon>
        <taxon>Eurotiomycetidae</taxon>
        <taxon>Eurotiales</taxon>
        <taxon>Aspergillaceae</taxon>
        <taxon>Aspergillus</taxon>
        <taxon>Aspergillus subgen. Circumdati</taxon>
    </lineage>
</organism>
<dbReference type="EMBL" id="MSFK01000014">
    <property type="protein sequence ID" value="PWY87267.1"/>
    <property type="molecule type" value="Genomic_DNA"/>
</dbReference>
<dbReference type="InterPro" id="IPR036259">
    <property type="entry name" value="MFS_trans_sf"/>
</dbReference>